<evidence type="ECO:0000313" key="2">
    <source>
        <dbReference type="Proteomes" id="UP000499080"/>
    </source>
</evidence>
<accession>A0A4Y2B450</accession>
<sequence>MTNPSTLIQELVVLPACHLPFLQLTGTPGEKEHLVKKEIGEKEDERMTAEQGWS</sequence>
<reference evidence="1 2" key="1">
    <citation type="journal article" date="2019" name="Sci. Rep.">
        <title>Orb-weaving spider Araneus ventricosus genome elucidates the spidroin gene catalogue.</title>
        <authorList>
            <person name="Kono N."/>
            <person name="Nakamura H."/>
            <person name="Ohtoshi R."/>
            <person name="Moran D.A.P."/>
            <person name="Shinohara A."/>
            <person name="Yoshida Y."/>
            <person name="Fujiwara M."/>
            <person name="Mori M."/>
            <person name="Tomita M."/>
            <person name="Arakawa K."/>
        </authorList>
    </citation>
    <scope>NUCLEOTIDE SEQUENCE [LARGE SCALE GENOMIC DNA]</scope>
</reference>
<comment type="caution">
    <text evidence="1">The sequence shown here is derived from an EMBL/GenBank/DDBJ whole genome shotgun (WGS) entry which is preliminary data.</text>
</comment>
<evidence type="ECO:0000313" key="1">
    <source>
        <dbReference type="EMBL" id="GBL86587.1"/>
    </source>
</evidence>
<dbReference type="Proteomes" id="UP000499080">
    <property type="component" value="Unassembled WGS sequence"/>
</dbReference>
<name>A0A4Y2B450_ARAVE</name>
<dbReference type="AlphaFoldDB" id="A0A4Y2B450"/>
<protein>
    <submittedName>
        <fullName evidence="1">Uncharacterized protein</fullName>
    </submittedName>
</protein>
<keyword evidence="2" id="KW-1185">Reference proteome</keyword>
<dbReference type="EMBL" id="BGPR01082305">
    <property type="protein sequence ID" value="GBL86587.1"/>
    <property type="molecule type" value="Genomic_DNA"/>
</dbReference>
<gene>
    <name evidence="1" type="ORF">AVEN_49542_1</name>
</gene>
<feature type="non-terminal residue" evidence="1">
    <location>
        <position position="54"/>
    </location>
</feature>
<organism evidence="1 2">
    <name type="scientific">Araneus ventricosus</name>
    <name type="common">Orbweaver spider</name>
    <name type="synonym">Epeira ventricosa</name>
    <dbReference type="NCBI Taxonomy" id="182803"/>
    <lineage>
        <taxon>Eukaryota</taxon>
        <taxon>Metazoa</taxon>
        <taxon>Ecdysozoa</taxon>
        <taxon>Arthropoda</taxon>
        <taxon>Chelicerata</taxon>
        <taxon>Arachnida</taxon>
        <taxon>Araneae</taxon>
        <taxon>Araneomorphae</taxon>
        <taxon>Entelegynae</taxon>
        <taxon>Araneoidea</taxon>
        <taxon>Araneidae</taxon>
        <taxon>Araneus</taxon>
    </lineage>
</organism>
<proteinExistence type="predicted"/>